<dbReference type="OrthoDB" id="5422613at2759"/>
<organism evidence="2 3">
    <name type="scientific">Lojkania enalia</name>
    <dbReference type="NCBI Taxonomy" id="147567"/>
    <lineage>
        <taxon>Eukaryota</taxon>
        <taxon>Fungi</taxon>
        <taxon>Dikarya</taxon>
        <taxon>Ascomycota</taxon>
        <taxon>Pezizomycotina</taxon>
        <taxon>Dothideomycetes</taxon>
        <taxon>Pleosporomycetidae</taxon>
        <taxon>Pleosporales</taxon>
        <taxon>Pleosporales incertae sedis</taxon>
        <taxon>Lojkania</taxon>
    </lineage>
</organism>
<feature type="region of interest" description="Disordered" evidence="1">
    <location>
        <begin position="50"/>
        <end position="108"/>
    </location>
</feature>
<dbReference type="EMBL" id="ML986613">
    <property type="protein sequence ID" value="KAF2264845.1"/>
    <property type="molecule type" value="Genomic_DNA"/>
</dbReference>
<reference evidence="3" key="1">
    <citation type="journal article" date="2020" name="Stud. Mycol.">
        <title>101 Dothideomycetes genomes: A test case for predicting lifestyles and emergence of pathogens.</title>
        <authorList>
            <person name="Haridas S."/>
            <person name="Albert R."/>
            <person name="Binder M."/>
            <person name="Bloem J."/>
            <person name="LaButti K."/>
            <person name="Salamov A."/>
            <person name="Andreopoulos B."/>
            <person name="Baker S."/>
            <person name="Barry K."/>
            <person name="Bills G."/>
            <person name="Bluhm B."/>
            <person name="Cannon C."/>
            <person name="Castanera R."/>
            <person name="Culley D."/>
            <person name="Daum C."/>
            <person name="Ezra D."/>
            <person name="Gonzalez J."/>
            <person name="Henrissat B."/>
            <person name="Kuo A."/>
            <person name="Liang C."/>
            <person name="Lipzen A."/>
            <person name="Lutzoni F."/>
            <person name="Magnuson J."/>
            <person name="Mondo S."/>
            <person name="Nolan M."/>
            <person name="Ohm R."/>
            <person name="Pangilinan J."/>
            <person name="Park H.-J."/>
            <person name="Ramirez L."/>
            <person name="Alfaro M."/>
            <person name="Sun H."/>
            <person name="Tritt A."/>
            <person name="Yoshinaga Y."/>
            <person name="Zwiers L.-H."/>
            <person name="Turgeon B."/>
            <person name="Goodwin S."/>
            <person name="Spatafora J."/>
            <person name="Crous P."/>
            <person name="Grigoriev I."/>
        </authorList>
    </citation>
    <scope>NUCLEOTIDE SEQUENCE [LARGE SCALE GENOMIC DNA]</scope>
    <source>
        <strain evidence="3">CBS 304.66</strain>
    </source>
</reference>
<accession>A0A9P4KAF9</accession>
<feature type="compositionally biased region" description="Basic and acidic residues" evidence="1">
    <location>
        <begin position="90"/>
        <end position="103"/>
    </location>
</feature>
<feature type="compositionally biased region" description="Acidic residues" evidence="1">
    <location>
        <begin position="68"/>
        <end position="89"/>
    </location>
</feature>
<feature type="compositionally biased region" description="Polar residues" evidence="1">
    <location>
        <begin position="50"/>
        <end position="63"/>
    </location>
</feature>
<dbReference type="PANTHER" id="PTHR38167">
    <property type="entry name" value="C2H2-TYPE DOMAIN-CONTAINING PROTEIN"/>
    <property type="match status" value="1"/>
</dbReference>
<dbReference type="PANTHER" id="PTHR38167:SF1">
    <property type="entry name" value="C2H2-TYPE DOMAIN-CONTAINING PROTEIN"/>
    <property type="match status" value="1"/>
</dbReference>
<protein>
    <submittedName>
        <fullName evidence="2">Uncharacterized protein</fullName>
    </submittedName>
</protein>
<sequence>MDSTSALLFNAINTSTVSRLRDTLHHLCSTSPEAHRLVCERLLLPSNSHGDPISASAQKKTTTIDISSSDDDNEPSDCSDNENDDDDGGENCKSEDAQKDRSKPQKRKREYVDQRFQICQQCEEEYDVTLNCKSSCVYHDCELEIDYEASTWWDWDERCHGLMDSKENREIHPEGFIWSCCEEEGTARGCMVGRHRPVDPKKPRIWSA</sequence>
<dbReference type="Proteomes" id="UP000800093">
    <property type="component" value="Unassembled WGS sequence"/>
</dbReference>
<proteinExistence type="predicted"/>
<keyword evidence="3" id="KW-1185">Reference proteome</keyword>
<name>A0A9P4KAF9_9PLEO</name>
<gene>
    <name evidence="2" type="ORF">CC78DRAFT_494649</name>
</gene>
<comment type="caution">
    <text evidence="2">The sequence shown here is derived from an EMBL/GenBank/DDBJ whole genome shotgun (WGS) entry which is preliminary data.</text>
</comment>
<evidence type="ECO:0000313" key="2">
    <source>
        <dbReference type="EMBL" id="KAF2264845.1"/>
    </source>
</evidence>
<evidence type="ECO:0000313" key="3">
    <source>
        <dbReference type="Proteomes" id="UP000800093"/>
    </source>
</evidence>
<evidence type="ECO:0000256" key="1">
    <source>
        <dbReference type="SAM" id="MobiDB-lite"/>
    </source>
</evidence>
<dbReference type="AlphaFoldDB" id="A0A9P4KAF9"/>